<keyword evidence="6 9" id="KW-0067">ATP-binding</keyword>
<keyword evidence="3 9" id="KW-0227">DNA damage</keyword>
<comment type="similarity">
    <text evidence="9">In the C-terminal section; belongs to the helicase family. RecG subfamily.</text>
</comment>
<dbReference type="InterPro" id="IPR005118">
    <property type="entry name" value="TRCF_C"/>
</dbReference>
<evidence type="ECO:0000256" key="2">
    <source>
        <dbReference type="ARBA" id="ARBA00022741"/>
    </source>
</evidence>
<sequence length="1197" mass="136877">MVFNNFLNTLSRLQRDSAQKCHLSGLWGASRAYLASYILEHWNGPVLFIAPSIIDAERFYSDLLYFCSREKTAKNTGSSVVDPRQNQVQAVKSEMLPSQDNLSEAALSLSSEIGLFPPWELLPLETMSPYASLSHTRLVTLHTLFEKKLKSIVAPIDALMKKNIPLTVIAENSQKLEIFQHLDRDRLIDILDNNGYQHVDIVEETGDFAVRGGVIDVFIPLYLHPVRIEFVGDQIESLREFDVESQRSLSQLLSVHIMPCREIPYSKEAIKKALEQLETFKLSNPENLNTLENLSERIEQRLYFDGIEWYQPLFYGPLEPLFSQLPSQSLVVILDQGKVTHRMSDFEKLIKGEFRHYQPGRYPYYPLESFYLTPADVAQELTRFPIISFSLFASDQADILSFDFRPQSIPLFRGHLEKAMQFLTPYLASNFEITLVTRQKAEKQLVQQAIDDHFLSESAAAALHQGQQGTMEIVEGTLSQGFVFPDLKRIFISAYELFQEKAKRAKSTRFRGHELISSLRDLKKGDYVVHIDHGIGCYTGTEELLVEGVMRDFLILTYADNDKLYLPMERINLIQRYSTAENAVKIKLDKLGAARWAKVKAKAKRSIQEMALELIELYAAREVLQGFRFSADEQWQREFEVTFPFEETIDQLRAIEDVKTDMENENPMDRLVCGDVGFGKTEVAMRAAFKAVMNHKQVAVLAPTTILAQQHYMTFRKRFNPFPITVEVLSRFRSPKEQKNILLQTAQGQVDILIGTHRILQKDIQFKNLGFIVVDEEQRFGVAHKEKLKKLKKKADVLTLTATPIPRTLHMSISGLRDMSIINTPPENRLAIQTKVMKFSGEVIKEAIMREIQRGGQVYFVHNRVHTIYSVATYLANLLPGITFAVAHGQMKEKELKKIMDRFLAKEFDVLISTTIIESGIDIPSVNTMLINRADKLGLAQLYQLRGRVGRAHHRAYCYLLIPDVRLLNKVARQRLKVIQELTDLGSGFRIAAHDLEIRGTGNLLGAQQHGHINAIGFDLYCSLLEHAVRELKGEKQRPDIETVVTLPFEAYIPKTFIPDTNQRLMIYRKLAMMKNQVALDEFEEELNDRYGTLPVVVQRLLNIKAFSLECNTLAIERLEIGSGNCVIHFAQFISYVPEQLIEILSNDSNHISFTGAHSVKISTPDKSTMEIYQFMQTKIKELKNKKENLMTESPEK</sequence>
<dbReference type="Proteomes" id="UP001594351">
    <property type="component" value="Unassembled WGS sequence"/>
</dbReference>
<dbReference type="SMART" id="SM00490">
    <property type="entry name" value="HELICc"/>
    <property type="match status" value="1"/>
</dbReference>
<keyword evidence="8 9" id="KW-0234">DNA repair</keyword>
<feature type="domain" description="Helicase ATP-binding" evidence="10">
    <location>
        <begin position="661"/>
        <end position="822"/>
    </location>
</feature>
<keyword evidence="13" id="KW-1185">Reference proteome</keyword>
<keyword evidence="1 9" id="KW-0963">Cytoplasm</keyword>
<evidence type="ECO:0000256" key="8">
    <source>
        <dbReference type="ARBA" id="ARBA00023204"/>
    </source>
</evidence>
<dbReference type="EMBL" id="JBHPBY010000241">
    <property type="protein sequence ID" value="MFC1851912.1"/>
    <property type="molecule type" value="Genomic_DNA"/>
</dbReference>
<dbReference type="Pfam" id="PF00271">
    <property type="entry name" value="Helicase_C"/>
    <property type="match status" value="1"/>
</dbReference>
<dbReference type="InterPro" id="IPR041471">
    <property type="entry name" value="UvrB_inter"/>
</dbReference>
<evidence type="ECO:0000256" key="9">
    <source>
        <dbReference type="HAMAP-Rule" id="MF_00969"/>
    </source>
</evidence>
<evidence type="ECO:0000259" key="11">
    <source>
        <dbReference type="PROSITE" id="PS51194"/>
    </source>
</evidence>
<dbReference type="EC" id="3.6.4.-" evidence="9"/>
<dbReference type="SMART" id="SM00487">
    <property type="entry name" value="DEXDc"/>
    <property type="match status" value="1"/>
</dbReference>
<dbReference type="SUPFAM" id="SSF52540">
    <property type="entry name" value="P-loop containing nucleoside triphosphate hydrolases"/>
    <property type="match status" value="4"/>
</dbReference>
<keyword evidence="7 9" id="KW-0238">DNA-binding</keyword>
<dbReference type="Pfam" id="PF17757">
    <property type="entry name" value="UvrB_inter"/>
    <property type="match status" value="1"/>
</dbReference>
<dbReference type="Gene3D" id="3.40.50.11180">
    <property type="match status" value="1"/>
</dbReference>
<dbReference type="Gene3D" id="3.30.2060.10">
    <property type="entry name" value="Penicillin-binding protein 1b domain"/>
    <property type="match status" value="1"/>
</dbReference>
<dbReference type="SMART" id="SM01058">
    <property type="entry name" value="CarD_TRCF"/>
    <property type="match status" value="1"/>
</dbReference>
<dbReference type="PANTHER" id="PTHR47964:SF1">
    <property type="entry name" value="ATP-DEPENDENT DNA HELICASE HOMOLOG RECG, CHLOROPLASTIC"/>
    <property type="match status" value="1"/>
</dbReference>
<gene>
    <name evidence="9 12" type="primary">mfd</name>
    <name evidence="12" type="ORF">ACFL27_17100</name>
</gene>
<dbReference type="InterPro" id="IPR037235">
    <property type="entry name" value="TRCF-like_C_D7"/>
</dbReference>
<dbReference type="Gene3D" id="3.90.1150.50">
    <property type="entry name" value="Transcription-repair-coupling factor, D7 domain"/>
    <property type="match status" value="1"/>
</dbReference>
<keyword evidence="2 9" id="KW-0547">Nucleotide-binding</keyword>
<dbReference type="SUPFAM" id="SSF143517">
    <property type="entry name" value="TRCF domain-like"/>
    <property type="match status" value="1"/>
</dbReference>
<evidence type="ECO:0000256" key="1">
    <source>
        <dbReference type="ARBA" id="ARBA00022490"/>
    </source>
</evidence>
<evidence type="ECO:0000259" key="10">
    <source>
        <dbReference type="PROSITE" id="PS51192"/>
    </source>
</evidence>
<dbReference type="InterPro" id="IPR004576">
    <property type="entry name" value="Mfd"/>
</dbReference>
<dbReference type="InterPro" id="IPR003711">
    <property type="entry name" value="CarD-like/TRCF_RID"/>
</dbReference>
<evidence type="ECO:0000313" key="12">
    <source>
        <dbReference type="EMBL" id="MFC1851912.1"/>
    </source>
</evidence>
<dbReference type="InterPro" id="IPR047112">
    <property type="entry name" value="RecG/Mfd"/>
</dbReference>
<organism evidence="12 13">
    <name type="scientific">candidate division CSSED10-310 bacterium</name>
    <dbReference type="NCBI Taxonomy" id="2855610"/>
    <lineage>
        <taxon>Bacteria</taxon>
        <taxon>Bacteria division CSSED10-310</taxon>
    </lineage>
</organism>
<dbReference type="PROSITE" id="PS51194">
    <property type="entry name" value="HELICASE_CTER"/>
    <property type="match status" value="1"/>
</dbReference>
<name>A0ABV6Z0E7_UNCC1</name>
<dbReference type="CDD" id="cd17991">
    <property type="entry name" value="DEXHc_TRCF"/>
    <property type="match status" value="1"/>
</dbReference>
<protein>
    <recommendedName>
        <fullName evidence="9">Transcription-repair-coupling factor</fullName>
        <shortName evidence="9">TRCF</shortName>
        <ecNumber evidence="9">3.6.4.-</ecNumber>
    </recommendedName>
</protein>
<keyword evidence="5" id="KW-0347">Helicase</keyword>
<evidence type="ECO:0000256" key="7">
    <source>
        <dbReference type="ARBA" id="ARBA00023125"/>
    </source>
</evidence>
<comment type="similarity">
    <text evidence="9">In the N-terminal section; belongs to the UvrB family.</text>
</comment>
<dbReference type="Pfam" id="PF02559">
    <property type="entry name" value="CarD_TRCF_RID"/>
    <property type="match status" value="1"/>
</dbReference>
<dbReference type="Gene3D" id="3.40.50.300">
    <property type="entry name" value="P-loop containing nucleotide triphosphate hydrolases"/>
    <property type="match status" value="2"/>
</dbReference>
<dbReference type="PROSITE" id="PS51192">
    <property type="entry name" value="HELICASE_ATP_BIND_1"/>
    <property type="match status" value="1"/>
</dbReference>
<comment type="caution">
    <text evidence="12">The sequence shown here is derived from an EMBL/GenBank/DDBJ whole genome shotgun (WGS) entry which is preliminary data.</text>
</comment>
<evidence type="ECO:0000256" key="3">
    <source>
        <dbReference type="ARBA" id="ARBA00022763"/>
    </source>
</evidence>
<dbReference type="Pfam" id="PF00270">
    <property type="entry name" value="DEAD"/>
    <property type="match status" value="1"/>
</dbReference>
<dbReference type="InterPro" id="IPR036101">
    <property type="entry name" value="CarD-like/TRCF_RID_sf"/>
</dbReference>
<reference evidence="12 13" key="1">
    <citation type="submission" date="2024-09" db="EMBL/GenBank/DDBJ databases">
        <title>Laminarin stimulates single cell rates of sulfate reduction while oxygen inhibits transcriptomic activity in coastal marine sediment.</title>
        <authorList>
            <person name="Lindsay M."/>
            <person name="Orcutt B."/>
            <person name="Emerson D."/>
            <person name="Stepanauskas R."/>
            <person name="D'Angelo T."/>
        </authorList>
    </citation>
    <scope>NUCLEOTIDE SEQUENCE [LARGE SCALE GENOMIC DNA]</scope>
    <source>
        <strain evidence="12">SAG AM-311-K15</strain>
    </source>
</reference>
<dbReference type="PANTHER" id="PTHR47964">
    <property type="entry name" value="ATP-DEPENDENT DNA HELICASE HOMOLOG RECG, CHLOROPLASTIC"/>
    <property type="match status" value="1"/>
</dbReference>
<evidence type="ECO:0000256" key="6">
    <source>
        <dbReference type="ARBA" id="ARBA00022840"/>
    </source>
</evidence>
<dbReference type="InterPro" id="IPR011545">
    <property type="entry name" value="DEAD/DEAH_box_helicase_dom"/>
</dbReference>
<accession>A0ABV6Z0E7</accession>
<dbReference type="InterPro" id="IPR001650">
    <property type="entry name" value="Helicase_C-like"/>
</dbReference>
<evidence type="ECO:0000256" key="4">
    <source>
        <dbReference type="ARBA" id="ARBA00022801"/>
    </source>
</evidence>
<proteinExistence type="inferred from homology"/>
<comment type="function">
    <text evidence="9">Couples transcription and DNA repair by recognizing RNA polymerase (RNAP) stalled at DNA lesions. Mediates ATP-dependent release of RNAP and its truncated transcript from the DNA, and recruitment of nucleotide excision repair machinery to the damaged site.</text>
</comment>
<dbReference type="InterPro" id="IPR027417">
    <property type="entry name" value="P-loop_NTPase"/>
</dbReference>
<evidence type="ECO:0000313" key="13">
    <source>
        <dbReference type="Proteomes" id="UP001594351"/>
    </source>
</evidence>
<dbReference type="Gene3D" id="2.40.10.170">
    <property type="match status" value="1"/>
</dbReference>
<dbReference type="SUPFAM" id="SSF141259">
    <property type="entry name" value="CarD-like"/>
    <property type="match status" value="1"/>
</dbReference>
<comment type="subcellular location">
    <subcellularLocation>
        <location evidence="9">Cytoplasm</location>
    </subcellularLocation>
</comment>
<keyword evidence="4 9" id="KW-0378">Hydrolase</keyword>
<dbReference type="Pfam" id="PF03461">
    <property type="entry name" value="TRCF"/>
    <property type="match status" value="1"/>
</dbReference>
<dbReference type="SMART" id="SM00982">
    <property type="entry name" value="TRCF"/>
    <property type="match status" value="1"/>
</dbReference>
<dbReference type="NCBIfam" id="TIGR00580">
    <property type="entry name" value="mfd"/>
    <property type="match status" value="1"/>
</dbReference>
<dbReference type="InterPro" id="IPR014001">
    <property type="entry name" value="Helicase_ATP-bd"/>
</dbReference>
<feature type="domain" description="Helicase C-terminal" evidence="11">
    <location>
        <begin position="843"/>
        <end position="997"/>
    </location>
</feature>
<evidence type="ECO:0000256" key="5">
    <source>
        <dbReference type="ARBA" id="ARBA00022806"/>
    </source>
</evidence>
<dbReference type="HAMAP" id="MF_00969">
    <property type="entry name" value="TRCF"/>
    <property type="match status" value="1"/>
</dbReference>